<dbReference type="AlphaFoldDB" id="A0A9W6WXS9"/>
<evidence type="ECO:0000313" key="1">
    <source>
        <dbReference type="EMBL" id="GMF20873.1"/>
    </source>
</evidence>
<reference evidence="1" key="1">
    <citation type="submission" date="2023-04" db="EMBL/GenBank/DDBJ databases">
        <title>Phytophthora lilii NBRC 32176.</title>
        <authorList>
            <person name="Ichikawa N."/>
            <person name="Sato H."/>
            <person name="Tonouchi N."/>
        </authorList>
    </citation>
    <scope>NUCLEOTIDE SEQUENCE</scope>
    <source>
        <strain evidence="1">NBRC 32176</strain>
    </source>
</reference>
<proteinExistence type="predicted"/>
<keyword evidence="2" id="KW-1185">Reference proteome</keyword>
<dbReference type="Proteomes" id="UP001165083">
    <property type="component" value="Unassembled WGS sequence"/>
</dbReference>
<organism evidence="1 2">
    <name type="scientific">Phytophthora lilii</name>
    <dbReference type="NCBI Taxonomy" id="2077276"/>
    <lineage>
        <taxon>Eukaryota</taxon>
        <taxon>Sar</taxon>
        <taxon>Stramenopiles</taxon>
        <taxon>Oomycota</taxon>
        <taxon>Peronosporomycetes</taxon>
        <taxon>Peronosporales</taxon>
        <taxon>Peronosporaceae</taxon>
        <taxon>Phytophthora</taxon>
    </lineage>
</organism>
<accession>A0A9W6WXS9</accession>
<dbReference type="EMBL" id="BSXW01000389">
    <property type="protein sequence ID" value="GMF20873.1"/>
    <property type="molecule type" value="Genomic_DNA"/>
</dbReference>
<evidence type="ECO:0000313" key="2">
    <source>
        <dbReference type="Proteomes" id="UP001165083"/>
    </source>
</evidence>
<protein>
    <submittedName>
        <fullName evidence="1">Unnamed protein product</fullName>
    </submittedName>
</protein>
<sequence length="172" mass="18437">MPHSVVGTGLNRKPLAAFQEGGVVCISSIRQNSFLSSVQAFINSQIIGISSSQSLNVTHSAESSSNSFRALPFQESVGRNVAIHVPNSCAVGGSTKQNYSFDKVTSIDEAPAQKRRKLLPLRSAAYISFGQQLNLTLVCLCGKPTGYSRDILQHKLVQKQVEVHPTGILGSP</sequence>
<comment type="caution">
    <text evidence="1">The sequence shown here is derived from an EMBL/GenBank/DDBJ whole genome shotgun (WGS) entry which is preliminary data.</text>
</comment>
<gene>
    <name evidence="1" type="ORF">Plil01_000817200</name>
</gene>
<name>A0A9W6WXS9_9STRA</name>